<dbReference type="GO" id="GO:0005634">
    <property type="term" value="C:nucleus"/>
    <property type="evidence" value="ECO:0000318"/>
    <property type="project" value="GO_Central"/>
</dbReference>
<dbReference type="GO" id="GO:0008073">
    <property type="term" value="F:ornithine decarboxylase inhibitor activity"/>
    <property type="evidence" value="ECO:0000318"/>
    <property type="project" value="GO_Central"/>
</dbReference>
<proteinExistence type="inferred from homology"/>
<keyword evidence="7" id="KW-1185">Reference proteome</keyword>
<evidence type="ECO:0000256" key="2">
    <source>
        <dbReference type="ARBA" id="ARBA00011836"/>
    </source>
</evidence>
<feature type="compositionally biased region" description="Low complexity" evidence="5">
    <location>
        <begin position="39"/>
        <end position="57"/>
    </location>
</feature>
<dbReference type="InterPro" id="IPR002993">
    <property type="entry name" value="ODC_AZ"/>
</dbReference>
<dbReference type="EnsemblMetazoa" id="AGAP010131-RA">
    <property type="protein sequence ID" value="AGAP010131-PA"/>
    <property type="gene ID" value="AGAP010131"/>
</dbReference>
<evidence type="ECO:0000256" key="3">
    <source>
        <dbReference type="ARBA" id="ARBA00017712"/>
    </source>
</evidence>
<dbReference type="SUPFAM" id="SSF55729">
    <property type="entry name" value="Acyl-CoA N-acyltransferases (Nat)"/>
    <property type="match status" value="1"/>
</dbReference>
<name>A0A1S4H3U0_ANOGA</name>
<reference evidence="6 7" key="1">
    <citation type="journal article" date="2002" name="Science">
        <title>The genome sequence of the malaria mosquito Anopheles gambiae.</title>
        <authorList>
            <person name="Holt R.A."/>
            <person name="Subramanian G.M."/>
            <person name="Halpern A."/>
            <person name="Sutton G.G."/>
            <person name="Charlab R."/>
            <person name="Nusskern D.R."/>
            <person name="Wincker P."/>
            <person name="Clark A.G."/>
            <person name="Ribeiro J.M."/>
            <person name="Wides R."/>
            <person name="Salzberg S.L."/>
            <person name="Loftus B."/>
            <person name="Yandell M."/>
            <person name="Majoros W.H."/>
            <person name="Rusch D.B."/>
            <person name="Lai Z."/>
            <person name="Kraft C.L."/>
            <person name="Abril J.F."/>
            <person name="Anthouard V."/>
            <person name="Arensburger P."/>
            <person name="Atkinson P.W."/>
            <person name="Baden H."/>
            <person name="de Berardinis V."/>
            <person name="Baldwin D."/>
            <person name="Benes V."/>
            <person name="Biedler J."/>
            <person name="Blass C."/>
            <person name="Bolanos R."/>
            <person name="Boscus D."/>
            <person name="Barnstead M."/>
            <person name="Cai S."/>
            <person name="Center A."/>
            <person name="Chaturverdi K."/>
            <person name="Christophides G.K."/>
            <person name="Chrystal M.A."/>
            <person name="Clamp M."/>
            <person name="Cravchik A."/>
            <person name="Curwen V."/>
            <person name="Dana A."/>
            <person name="Delcher A."/>
            <person name="Dew I."/>
            <person name="Evans C.A."/>
            <person name="Flanigan M."/>
            <person name="Grundschober-Freimoser A."/>
            <person name="Friedli L."/>
            <person name="Gu Z."/>
            <person name="Guan P."/>
            <person name="Guigo R."/>
            <person name="Hillenmeyer M.E."/>
            <person name="Hladun S.L."/>
            <person name="Hogan J.R."/>
            <person name="Hong Y.S."/>
            <person name="Hoover J."/>
            <person name="Jaillon O."/>
            <person name="Ke Z."/>
            <person name="Kodira C."/>
            <person name="Kokoza E."/>
            <person name="Koutsos A."/>
            <person name="Letunic I."/>
            <person name="Levitsky A."/>
            <person name="Liang Y."/>
            <person name="Lin J.J."/>
            <person name="Lobo N.F."/>
            <person name="Lopez J.R."/>
            <person name="Malek J.A."/>
            <person name="McIntosh T.C."/>
            <person name="Meister S."/>
            <person name="Miller J."/>
            <person name="Mobarry C."/>
            <person name="Mongin E."/>
            <person name="Murphy S.D."/>
            <person name="O'Brochta D.A."/>
            <person name="Pfannkoch C."/>
            <person name="Qi R."/>
            <person name="Regier M.A."/>
            <person name="Remington K."/>
            <person name="Shao H."/>
            <person name="Sharakhova M.V."/>
            <person name="Sitter C.D."/>
            <person name="Shetty J."/>
            <person name="Smith T.J."/>
            <person name="Strong R."/>
            <person name="Sun J."/>
            <person name="Thomasova D."/>
            <person name="Ton L.Q."/>
            <person name="Topalis P."/>
            <person name="Tu Z."/>
            <person name="Unger M.F."/>
            <person name="Walenz B."/>
            <person name="Wang A."/>
            <person name="Wang J."/>
            <person name="Wang M."/>
            <person name="Wang X."/>
            <person name="Woodford K.J."/>
            <person name="Wortman J.R."/>
            <person name="Wu M."/>
            <person name="Yao A."/>
            <person name="Zdobnov E.M."/>
            <person name="Zhang H."/>
            <person name="Zhao Q."/>
            <person name="Zhao S."/>
            <person name="Zhu S.C."/>
            <person name="Zhimulev I."/>
            <person name="Coluzzi M."/>
            <person name="della Torre A."/>
            <person name="Roth C.W."/>
            <person name="Louis C."/>
            <person name="Kalush F."/>
            <person name="Mural R.J."/>
            <person name="Myers E.W."/>
            <person name="Adams M.D."/>
            <person name="Smith H.O."/>
            <person name="Broder S."/>
            <person name="Gardner M.J."/>
            <person name="Fraser C.M."/>
            <person name="Birney E."/>
            <person name="Bork P."/>
            <person name="Brey P.T."/>
            <person name="Venter J.C."/>
            <person name="Weissenbach J."/>
            <person name="Kafatos F.C."/>
            <person name="Collins F.H."/>
            <person name="Hoffman S.L."/>
        </authorList>
    </citation>
    <scope>NUCLEOTIDE SEQUENCE [LARGE SCALE GENOMIC DNA]</scope>
    <source>
        <strain evidence="6 7">PEST</strain>
    </source>
</reference>
<dbReference type="Proteomes" id="UP000007062">
    <property type="component" value="Chromosome 3R"/>
</dbReference>
<dbReference type="PANTHER" id="PTHR10279:SF10">
    <property type="entry name" value="ORNITHINE DECARBOXYLASE ANTIZYME"/>
    <property type="match status" value="1"/>
</dbReference>
<dbReference type="FunFam" id="3.40.630.60:FF:000003">
    <property type="entry name" value="Ornithine decarboxylase antizyme 1"/>
    <property type="match status" value="1"/>
</dbReference>
<dbReference type="PROSITE" id="PS01337">
    <property type="entry name" value="ODC_AZ"/>
    <property type="match status" value="1"/>
</dbReference>
<dbReference type="InterPro" id="IPR016181">
    <property type="entry name" value="Acyl_CoA_acyltransferase"/>
</dbReference>
<dbReference type="GO" id="GO:0005737">
    <property type="term" value="C:cytoplasm"/>
    <property type="evidence" value="ECO:0000318"/>
    <property type="project" value="GO_Central"/>
</dbReference>
<accession>A0A1S4H3U0</accession>
<evidence type="ECO:0000256" key="4">
    <source>
        <dbReference type="ARBA" id="ARBA00022758"/>
    </source>
</evidence>
<comment type="similarity">
    <text evidence="1">Belongs to the ODC antizyme family.</text>
</comment>
<dbReference type="VEuPathDB" id="VectorBase:AGAP010131"/>
<dbReference type="Pfam" id="PF02100">
    <property type="entry name" value="ODC_AZ"/>
    <property type="match status" value="1"/>
</dbReference>
<dbReference type="InParanoid" id="A0A1S4H3U0"/>
<organism evidence="6 7">
    <name type="scientific">Anopheles gambiae</name>
    <name type="common">African malaria mosquito</name>
    <dbReference type="NCBI Taxonomy" id="7165"/>
    <lineage>
        <taxon>Eukaryota</taxon>
        <taxon>Metazoa</taxon>
        <taxon>Ecdysozoa</taxon>
        <taxon>Arthropoda</taxon>
        <taxon>Hexapoda</taxon>
        <taxon>Insecta</taxon>
        <taxon>Pterygota</taxon>
        <taxon>Neoptera</taxon>
        <taxon>Endopterygota</taxon>
        <taxon>Diptera</taxon>
        <taxon>Nematocera</taxon>
        <taxon>Culicoidea</taxon>
        <taxon>Culicidae</taxon>
        <taxon>Anophelinae</taxon>
        <taxon>Anopheles</taxon>
    </lineage>
</organism>
<dbReference type="VEuPathDB" id="VectorBase:AGAMI1_001658"/>
<sequence>MIYPRGYSSSRIKSKENQQPSFSSKMPSLSFNMREPSLSSSNRTSKRTISSSSSSSAASDSYCVSLADRCGGPDVPTIRTDHDRASPLKEYNRKDSFDSTTTTASSEYYDLDFPESTVDYLNHQEAAVIQEVLSQSAPTPITLKLFVTPQKCSSWETVFNPIENILYVSLPSAMSHEASKHSFISLLEFAEEKLECDAVVLCIRKDRLDRPNLVRTFSFVGFQPLSPKSPLAPPHIDEQQKNEYLFMVYSIEE</sequence>
<dbReference type="InterPro" id="IPR038581">
    <property type="entry name" value="ODC_AZ_sf"/>
</dbReference>
<comment type="subunit">
    <text evidence="2">Interacts with ODC1 and thereby sterically blocks ODC homodimerization.</text>
</comment>
<dbReference type="PANTHER" id="PTHR10279">
    <property type="entry name" value="ORNITHINE DECARBOXYLASE ANTIZYME"/>
    <property type="match status" value="1"/>
</dbReference>
<feature type="compositionally biased region" description="Polar residues" evidence="5">
    <location>
        <begin position="7"/>
        <end position="31"/>
    </location>
</feature>
<dbReference type="GO" id="GO:0075523">
    <property type="term" value="P:viral translational frameshifting"/>
    <property type="evidence" value="ECO:0007669"/>
    <property type="project" value="UniProtKB-KW"/>
</dbReference>
<dbReference type="FunCoup" id="A0A1S4H3U0">
    <property type="interactions" value="1057"/>
</dbReference>
<evidence type="ECO:0000256" key="5">
    <source>
        <dbReference type="SAM" id="MobiDB-lite"/>
    </source>
</evidence>
<evidence type="ECO:0000313" key="6">
    <source>
        <dbReference type="EnsemblMetazoa" id="AGAP010131-PA"/>
    </source>
</evidence>
<dbReference type="AlphaFoldDB" id="A0A1S4H3U0"/>
<keyword evidence="4" id="KW-0688">Ribosomal frameshifting</keyword>
<protein>
    <recommendedName>
        <fullName evidence="3">Ornithine decarboxylase antizyme</fullName>
    </recommendedName>
</protein>
<reference evidence="6 7" key="2">
    <citation type="journal article" date="2004" name="Trends Parasitol.">
        <title>The Anopheles gambiae genome: an update.</title>
        <authorList>
            <person name="Mongin E."/>
            <person name="Louis C."/>
            <person name="Holt R.A."/>
            <person name="Birney E."/>
            <person name="Collins F.H."/>
        </authorList>
    </citation>
    <scope>NUCLEOTIDE SEQUENCE [LARGE SCALE GENOMIC DNA]</scope>
    <source>
        <strain evidence="6 7">PEST</strain>
    </source>
</reference>
<dbReference type="EMBL" id="AAAB01008980">
    <property type="status" value="NOT_ANNOTATED_CDS"/>
    <property type="molecule type" value="Genomic_DNA"/>
</dbReference>
<evidence type="ECO:0000256" key="1">
    <source>
        <dbReference type="ARBA" id="ARBA00008796"/>
    </source>
</evidence>
<feature type="region of interest" description="Disordered" evidence="5">
    <location>
        <begin position="1"/>
        <end position="57"/>
    </location>
</feature>
<dbReference type="Gene3D" id="3.40.630.60">
    <property type="match status" value="1"/>
</dbReference>
<reference evidence="6" key="3">
    <citation type="submission" date="2020-05" db="UniProtKB">
        <authorList>
            <consortium name="EnsemblMetazoa"/>
        </authorList>
    </citation>
    <scope>IDENTIFICATION</scope>
    <source>
        <strain evidence="6">PEST</strain>
    </source>
</reference>
<evidence type="ECO:0000313" key="7">
    <source>
        <dbReference type="Proteomes" id="UP000007062"/>
    </source>
</evidence>